<evidence type="ECO:0000313" key="2">
    <source>
        <dbReference type="EMBL" id="EER01051.1"/>
    </source>
</evidence>
<dbReference type="AlphaFoldDB" id="C5LQE2"/>
<gene>
    <name evidence="2" type="ORF">Pmar_PMAR025391</name>
</gene>
<evidence type="ECO:0000313" key="3">
    <source>
        <dbReference type="Proteomes" id="UP000007800"/>
    </source>
</evidence>
<accession>C5LQE2</accession>
<feature type="region of interest" description="Disordered" evidence="1">
    <location>
        <begin position="1"/>
        <end position="51"/>
    </location>
</feature>
<dbReference type="InParanoid" id="C5LQE2"/>
<dbReference type="EMBL" id="GG684592">
    <property type="protein sequence ID" value="EER01051.1"/>
    <property type="molecule type" value="Genomic_DNA"/>
</dbReference>
<protein>
    <submittedName>
        <fullName evidence="2">Uncharacterized protein</fullName>
    </submittedName>
</protein>
<reference evidence="2 3" key="1">
    <citation type="submission" date="2008-07" db="EMBL/GenBank/DDBJ databases">
        <authorList>
            <person name="El-Sayed N."/>
            <person name="Caler E."/>
            <person name="Inman J."/>
            <person name="Amedeo P."/>
            <person name="Hass B."/>
            <person name="Wortman J."/>
        </authorList>
    </citation>
    <scope>NUCLEOTIDE SEQUENCE [LARGE SCALE GENOMIC DNA]</scope>
    <source>
        <strain evidence="3">ATCC 50983 / TXsc</strain>
    </source>
</reference>
<organism evidence="3">
    <name type="scientific">Perkinsus marinus (strain ATCC 50983 / TXsc)</name>
    <dbReference type="NCBI Taxonomy" id="423536"/>
    <lineage>
        <taxon>Eukaryota</taxon>
        <taxon>Sar</taxon>
        <taxon>Alveolata</taxon>
        <taxon>Perkinsozoa</taxon>
        <taxon>Perkinsea</taxon>
        <taxon>Perkinsida</taxon>
        <taxon>Perkinsidae</taxon>
        <taxon>Perkinsus</taxon>
    </lineage>
</organism>
<name>C5LQE2_PERM5</name>
<sequence length="51" mass="5523">SRMGIYKLHGDLPAEDRNGAMADFTATSSSSSSSHHDDDDEGDVKSYMTTK</sequence>
<feature type="non-terminal residue" evidence="2">
    <location>
        <position position="1"/>
    </location>
</feature>
<feature type="non-terminal residue" evidence="2">
    <location>
        <position position="51"/>
    </location>
</feature>
<keyword evidence="3" id="KW-1185">Reference proteome</keyword>
<dbReference type="RefSeq" id="XP_002768333.1">
    <property type="nucleotide sequence ID" value="XM_002768287.1"/>
</dbReference>
<feature type="compositionally biased region" description="Basic and acidic residues" evidence="1">
    <location>
        <begin position="8"/>
        <end position="18"/>
    </location>
</feature>
<proteinExistence type="predicted"/>
<dbReference type="Proteomes" id="UP000007800">
    <property type="component" value="Unassembled WGS sequence"/>
</dbReference>
<dbReference type="GeneID" id="9057718"/>
<evidence type="ECO:0000256" key="1">
    <source>
        <dbReference type="SAM" id="MobiDB-lite"/>
    </source>
</evidence>